<evidence type="ECO:0000313" key="7">
    <source>
        <dbReference type="EMBL" id="KJY58565.1"/>
    </source>
</evidence>
<dbReference type="Gene3D" id="1.10.1040.10">
    <property type="entry name" value="N-(1-d-carboxylethyl)-l-norvaline Dehydrogenase, domain 2"/>
    <property type="match status" value="1"/>
</dbReference>
<evidence type="ECO:0000313" key="6">
    <source>
        <dbReference type="EMBL" id="AIU95545.1"/>
    </source>
</evidence>
<dbReference type="RefSeq" id="WP_046324034.1">
    <property type="nucleotide sequence ID" value="NZ_JBHTMT010000009.1"/>
</dbReference>
<dbReference type="Proteomes" id="UP000033531">
    <property type="component" value="Unassembled WGS sequence"/>
</dbReference>
<evidence type="ECO:0000313" key="8">
    <source>
        <dbReference type="Proteomes" id="UP000033531"/>
    </source>
</evidence>
<dbReference type="GO" id="GO:0019592">
    <property type="term" value="P:mannitol catabolic process"/>
    <property type="evidence" value="ECO:0007669"/>
    <property type="project" value="TreeGrafter"/>
</dbReference>
<dbReference type="Gene3D" id="3.40.50.720">
    <property type="entry name" value="NAD(P)-binding Rossmann-like Domain"/>
    <property type="match status" value="1"/>
</dbReference>
<organism evidence="6">
    <name type="scientific">Lactobacillus melliventris</name>
    <dbReference type="NCBI Taxonomy" id="1218507"/>
    <lineage>
        <taxon>Bacteria</taxon>
        <taxon>Bacillati</taxon>
        <taxon>Bacillota</taxon>
        <taxon>Bacilli</taxon>
        <taxon>Lactobacillales</taxon>
        <taxon>Lactobacillaceae</taxon>
        <taxon>Lactobacillus</taxon>
    </lineage>
</organism>
<dbReference type="EMBL" id="JXLI01000003">
    <property type="protein sequence ID" value="KJY58565.1"/>
    <property type="molecule type" value="Genomic_DNA"/>
</dbReference>
<gene>
    <name evidence="7" type="ORF">JF74_00670</name>
</gene>
<evidence type="ECO:0000256" key="1">
    <source>
        <dbReference type="ARBA" id="ARBA00023002"/>
    </source>
</evidence>
<dbReference type="OrthoDB" id="271711at2"/>
<dbReference type="Pfam" id="PF08125">
    <property type="entry name" value="Mannitol_dh_C"/>
    <property type="match status" value="1"/>
</dbReference>
<dbReference type="PANTHER" id="PTHR30524:SF0">
    <property type="entry name" value="ALTRONATE OXIDOREDUCTASE-RELATED"/>
    <property type="match status" value="1"/>
</dbReference>
<reference evidence="6" key="1">
    <citation type="journal article" date="2014" name="Int Wound J">
        <title>Lactic acid bacterial symbionts in honeybees - an unknown key to honey's antimicrobial and therapeutic activities.</title>
        <authorList>
            <person name="Olofsson T.C."/>
            <person name="Butler E."/>
            <person name="Markowicz P."/>
            <person name="Lindholm C."/>
            <person name="Larsson L."/>
            <person name="Vasquez A."/>
        </authorList>
    </citation>
    <scope>NUCLEOTIDE SEQUENCE</scope>
    <source>
        <strain evidence="6">Hma8</strain>
    </source>
</reference>
<evidence type="ECO:0000256" key="3">
    <source>
        <dbReference type="ARBA" id="ARBA00048615"/>
    </source>
</evidence>
<dbReference type="PATRIC" id="fig|1218507.3.peg.221"/>
<dbReference type="Pfam" id="PF01232">
    <property type="entry name" value="Mannitol_dh"/>
    <property type="match status" value="1"/>
</dbReference>
<protein>
    <submittedName>
        <fullName evidence="6">Mannitol-1-phosphate 5-dehydrogenase</fullName>
    </submittedName>
</protein>
<keyword evidence="1" id="KW-0560">Oxidoreductase</keyword>
<dbReference type="GO" id="GO:0005829">
    <property type="term" value="C:cytosol"/>
    <property type="evidence" value="ECO:0007669"/>
    <property type="project" value="TreeGrafter"/>
</dbReference>
<dbReference type="AlphaFoldDB" id="A0A0C4PNS2"/>
<dbReference type="InterPro" id="IPR008927">
    <property type="entry name" value="6-PGluconate_DH-like_C_sf"/>
</dbReference>
<accession>A0A0C4PNS2</accession>
<dbReference type="InterPro" id="IPR013118">
    <property type="entry name" value="Mannitol_DH_C"/>
</dbReference>
<evidence type="ECO:0000259" key="5">
    <source>
        <dbReference type="Pfam" id="PF08125"/>
    </source>
</evidence>
<proteinExistence type="predicted"/>
<dbReference type="SUPFAM" id="SSF48179">
    <property type="entry name" value="6-phosphogluconate dehydrogenase C-terminal domain-like"/>
    <property type="match status" value="1"/>
</dbReference>
<comment type="catalytic activity">
    <reaction evidence="3">
        <text>D-mannitol 1-phosphate + NAD(+) = beta-D-fructose 6-phosphate + NADH + H(+)</text>
        <dbReference type="Rhea" id="RHEA:19661"/>
        <dbReference type="ChEBI" id="CHEBI:15378"/>
        <dbReference type="ChEBI" id="CHEBI:57540"/>
        <dbReference type="ChEBI" id="CHEBI:57634"/>
        <dbReference type="ChEBI" id="CHEBI:57945"/>
        <dbReference type="ChEBI" id="CHEBI:61381"/>
        <dbReference type="EC" id="1.1.1.17"/>
    </reaction>
</comment>
<name>A0A0C4PNS2_9LACO</name>
<dbReference type="HOGENOM" id="CLU_036089_2_1_9"/>
<dbReference type="PANTHER" id="PTHR30524">
    <property type="entry name" value="MANNITOL-1-PHOSPHATE 5-DEHYDROGENASE"/>
    <property type="match status" value="1"/>
</dbReference>
<sequence>MNNVLIIGAGKLGKGFIGEAFEKAKWNVTFLDKDSKVIKKLAEGSYQVDISTSDKVYTRVVKNYQQILTSDKHNEVDSFLASDLVMIPVYPEDLKDVFKYLIIDFKKMMEEKSNKKLDIILLTNKIYLVSKIKKFLSENVDPDLNSWLETHIFIHDAIIRRSTSADSNYALKLNSMAVASLLIEKPLHVDLSKVDWMEPIENVPTLKEVKIYAINGPHAATAFFGWYKHYTTIPEAQSDHEIQEFIKCINEEIYNVCQKEFNLTAAEYDHLTKLPTLKQEVPDPIKRVAYDPLRKLSINDRLCGPIRLSEKYGLDNECLIKAVALGLKYNDEDDPKSQEMQEMIKTKGALTAIKEITGLDDSCANKILAQYEKL</sequence>
<feature type="domain" description="Mannitol dehydrogenase N-terminal" evidence="4">
    <location>
        <begin position="3"/>
        <end position="165"/>
    </location>
</feature>
<evidence type="ECO:0000256" key="2">
    <source>
        <dbReference type="ARBA" id="ARBA00023027"/>
    </source>
</evidence>
<dbReference type="GO" id="GO:0008926">
    <property type="term" value="F:mannitol-1-phosphate 5-dehydrogenase activity"/>
    <property type="evidence" value="ECO:0007669"/>
    <property type="project" value="UniProtKB-EC"/>
</dbReference>
<reference evidence="7 8" key="2">
    <citation type="submission" date="2015-01" db="EMBL/GenBank/DDBJ databases">
        <title>Comparative genomics of the lactic acid bacteria isolated from the honey bee gut.</title>
        <authorList>
            <person name="Ellegaard K.M."/>
            <person name="Tamarit D."/>
            <person name="Javelind E."/>
            <person name="Olofsson T."/>
            <person name="Andersson S.G."/>
            <person name="Vasquez A."/>
        </authorList>
    </citation>
    <scope>NUCLEOTIDE SEQUENCE [LARGE SCALE GENOMIC DNA]</scope>
    <source>
        <strain evidence="7 8">Hma8</strain>
    </source>
</reference>
<dbReference type="InterPro" id="IPR013131">
    <property type="entry name" value="Mannitol_DH_N"/>
</dbReference>
<dbReference type="InterPro" id="IPR013328">
    <property type="entry name" value="6PGD_dom2"/>
</dbReference>
<keyword evidence="2" id="KW-0520">NAD</keyword>
<evidence type="ECO:0000259" key="4">
    <source>
        <dbReference type="Pfam" id="PF01232"/>
    </source>
</evidence>
<feature type="domain" description="Mannitol dehydrogenase C-terminal" evidence="5">
    <location>
        <begin position="205"/>
        <end position="342"/>
    </location>
</feature>
<dbReference type="EMBL" id="KJ879331">
    <property type="protein sequence ID" value="AIU95545.1"/>
    <property type="molecule type" value="Genomic_DNA"/>
</dbReference>
<dbReference type="STRING" id="1218507.JF74_00670"/>